<evidence type="ECO:0000259" key="2">
    <source>
        <dbReference type="Pfam" id="PF04773"/>
    </source>
</evidence>
<dbReference type="InterPro" id="IPR006860">
    <property type="entry name" value="FecR"/>
</dbReference>
<dbReference type="GO" id="GO:0016989">
    <property type="term" value="F:sigma factor antagonist activity"/>
    <property type="evidence" value="ECO:0007669"/>
    <property type="project" value="TreeGrafter"/>
</dbReference>
<feature type="domain" description="FecR protein" evidence="2">
    <location>
        <begin position="178"/>
        <end position="273"/>
    </location>
</feature>
<dbReference type="AlphaFoldDB" id="A0A1I0FP49"/>
<organism evidence="4 5">
    <name type="scientific">Hymenobacter actinosclerus</name>
    <dbReference type="NCBI Taxonomy" id="82805"/>
    <lineage>
        <taxon>Bacteria</taxon>
        <taxon>Pseudomonadati</taxon>
        <taxon>Bacteroidota</taxon>
        <taxon>Cytophagia</taxon>
        <taxon>Cytophagales</taxon>
        <taxon>Hymenobacteraceae</taxon>
        <taxon>Hymenobacter</taxon>
    </lineage>
</organism>
<sequence>MTDEEYLTLYERYYAGTATPAERARFEAYLAEAELPELPWREGPLGPPGPVRAAIWARLARSMRRPRSALRRRRRVLAAASLVLGLLGALAWWLPNQPASDAGPAPLAATRPAPPRLEPGRNQALLTLADGRTVRLADAGPGLLAQQGGRQVRQTAPGELSYQGAASNSAADSLLRNTVRTPRGGQYQLQLPDGSRVWLNADSRLAFPVAFGRRRRVVQLTGEAYFEVAKDAARPFEVEAGTARVTVLGTHFNVQAYPDEPAPVTTLLEGAVRLHQGAAQVLLRPGQQGRPRPDGTIAVRAVDASSAVAWKEGRFVFDDEPLEGIMRQVARWYDVQVRYEGQLSNKNFHGSISRFREASDVLHLLELTGAVHFTTEGRRITVRP</sequence>
<dbReference type="Proteomes" id="UP000198697">
    <property type="component" value="Unassembled WGS sequence"/>
</dbReference>
<dbReference type="RefSeq" id="WP_092771522.1">
    <property type="nucleotide sequence ID" value="NZ_FOHS01000002.1"/>
</dbReference>
<feature type="transmembrane region" description="Helical" evidence="1">
    <location>
        <begin position="76"/>
        <end position="94"/>
    </location>
</feature>
<evidence type="ECO:0000313" key="5">
    <source>
        <dbReference type="Proteomes" id="UP000198697"/>
    </source>
</evidence>
<dbReference type="InterPro" id="IPR032508">
    <property type="entry name" value="FecR_C"/>
</dbReference>
<dbReference type="PIRSF" id="PIRSF018266">
    <property type="entry name" value="FecR"/>
    <property type="match status" value="1"/>
</dbReference>
<keyword evidence="5" id="KW-1185">Reference proteome</keyword>
<reference evidence="5" key="1">
    <citation type="submission" date="2016-10" db="EMBL/GenBank/DDBJ databases">
        <authorList>
            <person name="Varghese N."/>
            <person name="Submissions S."/>
        </authorList>
    </citation>
    <scope>NUCLEOTIDE SEQUENCE [LARGE SCALE GENOMIC DNA]</scope>
    <source>
        <strain evidence="5">DSM 15310</strain>
    </source>
</reference>
<feature type="domain" description="Protein FecR C-terminal" evidence="3">
    <location>
        <begin position="314"/>
        <end position="382"/>
    </location>
</feature>
<dbReference type="Pfam" id="PF16344">
    <property type="entry name" value="FecR_C"/>
    <property type="match status" value="1"/>
</dbReference>
<dbReference type="STRING" id="82805.SAMN04487998_2322"/>
<evidence type="ECO:0000259" key="3">
    <source>
        <dbReference type="Pfam" id="PF16344"/>
    </source>
</evidence>
<accession>A0A1I0FP49</accession>
<evidence type="ECO:0000313" key="4">
    <source>
        <dbReference type="EMBL" id="SET59083.1"/>
    </source>
</evidence>
<dbReference type="PANTHER" id="PTHR30273:SF2">
    <property type="entry name" value="PROTEIN FECR"/>
    <property type="match status" value="1"/>
</dbReference>
<dbReference type="InterPro" id="IPR012373">
    <property type="entry name" value="Ferrdict_sens_TM"/>
</dbReference>
<dbReference type="Gene3D" id="3.55.50.30">
    <property type="match status" value="1"/>
</dbReference>
<keyword evidence="1" id="KW-0812">Transmembrane</keyword>
<dbReference type="OrthoDB" id="1452822at2"/>
<protein>
    <submittedName>
        <fullName evidence="4">FecR family protein</fullName>
    </submittedName>
</protein>
<keyword evidence="1" id="KW-0472">Membrane</keyword>
<dbReference type="Pfam" id="PF04773">
    <property type="entry name" value="FecR"/>
    <property type="match status" value="1"/>
</dbReference>
<evidence type="ECO:0000256" key="1">
    <source>
        <dbReference type="SAM" id="Phobius"/>
    </source>
</evidence>
<keyword evidence="1" id="KW-1133">Transmembrane helix</keyword>
<proteinExistence type="predicted"/>
<gene>
    <name evidence="4" type="ORF">SAMN04487998_2322</name>
</gene>
<dbReference type="Gene3D" id="2.60.120.1440">
    <property type="match status" value="1"/>
</dbReference>
<dbReference type="EMBL" id="FOHS01000002">
    <property type="protein sequence ID" value="SET59083.1"/>
    <property type="molecule type" value="Genomic_DNA"/>
</dbReference>
<name>A0A1I0FP49_9BACT</name>
<dbReference type="PANTHER" id="PTHR30273">
    <property type="entry name" value="PERIPLASMIC SIGNAL SENSOR AND SIGMA FACTOR ACTIVATOR FECR-RELATED"/>
    <property type="match status" value="1"/>
</dbReference>